<protein>
    <submittedName>
        <fullName evidence="2">Uncharacterized protein</fullName>
    </submittedName>
</protein>
<accession>A0A178Z5R7</accession>
<evidence type="ECO:0000256" key="1">
    <source>
        <dbReference type="SAM" id="MobiDB-lite"/>
    </source>
</evidence>
<organism evidence="2 3">
    <name type="scientific">Fonsecaea erecta</name>
    <dbReference type="NCBI Taxonomy" id="1367422"/>
    <lineage>
        <taxon>Eukaryota</taxon>
        <taxon>Fungi</taxon>
        <taxon>Dikarya</taxon>
        <taxon>Ascomycota</taxon>
        <taxon>Pezizomycotina</taxon>
        <taxon>Eurotiomycetes</taxon>
        <taxon>Chaetothyriomycetidae</taxon>
        <taxon>Chaetothyriales</taxon>
        <taxon>Herpotrichiellaceae</taxon>
        <taxon>Fonsecaea</taxon>
    </lineage>
</organism>
<feature type="region of interest" description="Disordered" evidence="1">
    <location>
        <begin position="83"/>
        <end position="126"/>
    </location>
</feature>
<dbReference type="EMBL" id="LVYI01000013">
    <property type="protein sequence ID" value="OAP54806.1"/>
    <property type="molecule type" value="Genomic_DNA"/>
</dbReference>
<reference evidence="2 3" key="1">
    <citation type="submission" date="2016-04" db="EMBL/GenBank/DDBJ databases">
        <title>Draft genome of Fonsecaea erecta CBS 125763.</title>
        <authorList>
            <person name="Weiss V.A."/>
            <person name="Vicente V.A."/>
            <person name="Raittz R.T."/>
            <person name="Moreno L.F."/>
            <person name="De Souza E.M."/>
            <person name="Pedrosa F.O."/>
            <person name="Steffens M.B."/>
            <person name="Faoro H."/>
            <person name="Tadra-Sfeir M.Z."/>
            <person name="Najafzadeh M.J."/>
            <person name="Felipe M.S."/>
            <person name="Teixeira M."/>
            <person name="Sun J."/>
            <person name="Xi L."/>
            <person name="Gomes R."/>
            <person name="De Azevedo C.M."/>
            <person name="Salgado C.G."/>
            <person name="Da Silva M.B."/>
            <person name="Nascimento M.F."/>
            <person name="Queiroz-Telles F."/>
            <person name="Attili D.S."/>
            <person name="Gorbushina A."/>
        </authorList>
    </citation>
    <scope>NUCLEOTIDE SEQUENCE [LARGE SCALE GENOMIC DNA]</scope>
    <source>
        <strain evidence="2 3">CBS 125763</strain>
    </source>
</reference>
<gene>
    <name evidence="2" type="ORF">AYL99_11254</name>
</gene>
<keyword evidence="3" id="KW-1185">Reference proteome</keyword>
<dbReference type="RefSeq" id="XP_018688173.1">
    <property type="nucleotide sequence ID" value="XM_018842760.1"/>
</dbReference>
<proteinExistence type="predicted"/>
<sequence length="126" mass="14325">MSLRKYIEQGIGWLEPDIRNRVEELAKSSERVITARDLLLHENSELTRQNDANSTRASRKWIIVGKGKIMSYEDIKEAIRKREEEETLKRSHLAPDANNPGPTPRGKAVIMRRGDSIGARGMASEQ</sequence>
<comment type="caution">
    <text evidence="2">The sequence shown here is derived from an EMBL/GenBank/DDBJ whole genome shotgun (WGS) entry which is preliminary data.</text>
</comment>
<dbReference type="OrthoDB" id="5420958at2759"/>
<dbReference type="Proteomes" id="UP000078343">
    <property type="component" value="Unassembled WGS sequence"/>
</dbReference>
<evidence type="ECO:0000313" key="3">
    <source>
        <dbReference type="Proteomes" id="UP000078343"/>
    </source>
</evidence>
<evidence type="ECO:0000313" key="2">
    <source>
        <dbReference type="EMBL" id="OAP54806.1"/>
    </source>
</evidence>
<dbReference type="GeneID" id="30015422"/>
<dbReference type="AlphaFoldDB" id="A0A178Z5R7"/>
<name>A0A178Z5R7_9EURO</name>